<gene>
    <name evidence="8" type="ORF">SPRG_03694</name>
</gene>
<feature type="transmembrane region" description="Helical" evidence="7">
    <location>
        <begin position="237"/>
        <end position="256"/>
    </location>
</feature>
<dbReference type="InterPro" id="IPR039309">
    <property type="entry name" value="BT1"/>
</dbReference>
<feature type="transmembrane region" description="Helical" evidence="7">
    <location>
        <begin position="501"/>
        <end position="521"/>
    </location>
</feature>
<feature type="transmembrane region" description="Helical" evidence="7">
    <location>
        <begin position="473"/>
        <end position="495"/>
    </location>
</feature>
<feature type="transmembrane region" description="Helical" evidence="7">
    <location>
        <begin position="533"/>
        <end position="560"/>
    </location>
</feature>
<evidence type="ECO:0000256" key="2">
    <source>
        <dbReference type="ARBA" id="ARBA00022448"/>
    </source>
</evidence>
<feature type="transmembrane region" description="Helical" evidence="7">
    <location>
        <begin position="301"/>
        <end position="322"/>
    </location>
</feature>
<organism evidence="8 9">
    <name type="scientific">Saprolegnia parasitica (strain CBS 223.65)</name>
    <dbReference type="NCBI Taxonomy" id="695850"/>
    <lineage>
        <taxon>Eukaryota</taxon>
        <taxon>Sar</taxon>
        <taxon>Stramenopiles</taxon>
        <taxon>Oomycota</taxon>
        <taxon>Saprolegniomycetes</taxon>
        <taxon>Saprolegniales</taxon>
        <taxon>Saprolegniaceae</taxon>
        <taxon>Saprolegnia</taxon>
    </lineage>
</organism>
<keyword evidence="9" id="KW-1185">Reference proteome</keyword>
<evidence type="ECO:0000256" key="4">
    <source>
        <dbReference type="ARBA" id="ARBA00022989"/>
    </source>
</evidence>
<feature type="transmembrane region" description="Helical" evidence="7">
    <location>
        <begin position="198"/>
        <end position="216"/>
    </location>
</feature>
<protein>
    <recommendedName>
        <fullName evidence="10">Transmembrane protein</fullName>
    </recommendedName>
</protein>
<comment type="subcellular location">
    <subcellularLocation>
        <location evidence="1">Membrane</location>
        <topology evidence="1">Multi-pass membrane protein</topology>
    </subcellularLocation>
</comment>
<dbReference type="VEuPathDB" id="FungiDB:SPRG_03694"/>
<keyword evidence="4 7" id="KW-1133">Transmembrane helix</keyword>
<reference evidence="8 9" key="1">
    <citation type="journal article" date="2013" name="PLoS Genet.">
        <title>Distinctive expansion of potential virulence genes in the genome of the oomycete fish pathogen Saprolegnia parasitica.</title>
        <authorList>
            <person name="Jiang R.H."/>
            <person name="de Bruijn I."/>
            <person name="Haas B.J."/>
            <person name="Belmonte R."/>
            <person name="Lobach L."/>
            <person name="Christie J."/>
            <person name="van den Ackerveken G."/>
            <person name="Bottin A."/>
            <person name="Bulone V."/>
            <person name="Diaz-Moreno S.M."/>
            <person name="Dumas B."/>
            <person name="Fan L."/>
            <person name="Gaulin E."/>
            <person name="Govers F."/>
            <person name="Grenville-Briggs L.J."/>
            <person name="Horner N.R."/>
            <person name="Levin J.Z."/>
            <person name="Mammella M."/>
            <person name="Meijer H.J."/>
            <person name="Morris P."/>
            <person name="Nusbaum C."/>
            <person name="Oome S."/>
            <person name="Phillips A.J."/>
            <person name="van Rooyen D."/>
            <person name="Rzeszutek E."/>
            <person name="Saraiva M."/>
            <person name="Secombes C.J."/>
            <person name="Seidl M.F."/>
            <person name="Snel B."/>
            <person name="Stassen J.H."/>
            <person name="Sykes S."/>
            <person name="Tripathy S."/>
            <person name="van den Berg H."/>
            <person name="Vega-Arreguin J.C."/>
            <person name="Wawra S."/>
            <person name="Young S.K."/>
            <person name="Zeng Q."/>
            <person name="Dieguez-Uribeondo J."/>
            <person name="Russ C."/>
            <person name="Tyler B.M."/>
            <person name="van West P."/>
        </authorList>
    </citation>
    <scope>NUCLEOTIDE SEQUENCE [LARGE SCALE GENOMIC DNA]</scope>
    <source>
        <strain evidence="8 9">CBS 223.65</strain>
    </source>
</reference>
<evidence type="ECO:0000256" key="3">
    <source>
        <dbReference type="ARBA" id="ARBA00022692"/>
    </source>
</evidence>
<evidence type="ECO:0000256" key="5">
    <source>
        <dbReference type="ARBA" id="ARBA00023136"/>
    </source>
</evidence>
<evidence type="ECO:0000313" key="8">
    <source>
        <dbReference type="EMBL" id="KDO31774.1"/>
    </source>
</evidence>
<keyword evidence="3 7" id="KW-0812">Transmembrane</keyword>
<dbReference type="OrthoDB" id="158256at2759"/>
<keyword evidence="2" id="KW-0813">Transport</keyword>
<dbReference type="Proteomes" id="UP000030745">
    <property type="component" value="Unassembled WGS sequence"/>
</dbReference>
<feature type="transmembrane region" description="Helical" evidence="7">
    <location>
        <begin position="627"/>
        <end position="648"/>
    </location>
</feature>
<sequence>MRMLKTTGLFQKKPTVIPIMEEESEPSPLPIYMDMQTARHIGGNRAQPQRSVATDDDDDASSHHPLDNIFDTLQLQTMVGRDRRRRMPKEMRLVFEAEQDMLRSPAAQRQSGAVVQPENLWQTYDTVSRIHFERDGGALRAHDGEPIKLVSKACFGLYANLVAVGFLYGALPSLYLASSSKSQNDDYSQLPVLSLMTPLYPIFNAPVALTLFPASLRLLVGLASDCYPFLSYRRKSYMVAGWAIAALGLLVAGVLAMAGANLVAPLLVATIGVTIADVAGDARVVEFAQRERLSKRGNLQALATGIKFSLTAAGQLYVAIFRTCQAAPWTAESSGYQALLFTLALMALSPIPFVWTRLVEEPAPPSLPWAVRATDLFGLLKKKSIVHILYFELAFSLLSHLGAGAGSFWKRHDVDLAFETQFLMQNQSAMSDDVAFTKSLVFTQGLMVSGGLLCFALPMLLCRSPLAAWNWRVAFFACTLLTSVLCAVQASFLAYDTSRGPIVWYLLPLLVQFPMGIRYMLSLFPIVEVTEPVYEATIGSLLVTAQLAPIPLATMLFSLFEHPYVARLAPNLNFTSDATQSAYGELASLNALWGFAAILSLCWLPNQKVSAQVIRKFGGTRRRWGQTSLVLGGVSFAFVLVVALLSLIPGLGCVPALGDKCPP</sequence>
<keyword evidence="5 7" id="KW-0472">Membrane</keyword>
<dbReference type="GeneID" id="24126178"/>
<dbReference type="RefSeq" id="XP_012197654.1">
    <property type="nucleotide sequence ID" value="XM_012342264.1"/>
</dbReference>
<proteinExistence type="predicted"/>
<evidence type="ECO:0000313" key="9">
    <source>
        <dbReference type="Proteomes" id="UP000030745"/>
    </source>
</evidence>
<dbReference type="GO" id="GO:0016020">
    <property type="term" value="C:membrane"/>
    <property type="evidence" value="ECO:0007669"/>
    <property type="project" value="UniProtKB-SubCell"/>
</dbReference>
<dbReference type="PANTHER" id="PTHR31585:SF5">
    <property type="entry name" value="RNA-BINDING S4 DOMAIN-CONTAINING PROTEIN"/>
    <property type="match status" value="1"/>
</dbReference>
<dbReference type="OMA" id="QPYCGLA"/>
<feature type="region of interest" description="Disordered" evidence="6">
    <location>
        <begin position="43"/>
        <end position="67"/>
    </location>
</feature>
<feature type="transmembrane region" description="Helical" evidence="7">
    <location>
        <begin position="440"/>
        <end position="461"/>
    </location>
</feature>
<evidence type="ECO:0008006" key="10">
    <source>
        <dbReference type="Google" id="ProtNLM"/>
    </source>
</evidence>
<evidence type="ECO:0000256" key="6">
    <source>
        <dbReference type="SAM" id="MobiDB-lite"/>
    </source>
</evidence>
<dbReference type="EMBL" id="KK583197">
    <property type="protein sequence ID" value="KDO31774.1"/>
    <property type="molecule type" value="Genomic_DNA"/>
</dbReference>
<feature type="transmembrane region" description="Helical" evidence="7">
    <location>
        <begin position="388"/>
        <end position="409"/>
    </location>
</feature>
<feature type="transmembrane region" description="Helical" evidence="7">
    <location>
        <begin position="334"/>
        <end position="355"/>
    </location>
</feature>
<dbReference type="KEGG" id="spar:SPRG_03694"/>
<accession>A0A067CM70</accession>
<evidence type="ECO:0000256" key="1">
    <source>
        <dbReference type="ARBA" id="ARBA00004141"/>
    </source>
</evidence>
<dbReference type="PANTHER" id="PTHR31585">
    <property type="entry name" value="FOLATE-BIOPTERIN TRANSPORTER 1, CHLOROPLASTIC"/>
    <property type="match status" value="1"/>
</dbReference>
<evidence type="ECO:0000256" key="7">
    <source>
        <dbReference type="SAM" id="Phobius"/>
    </source>
</evidence>
<dbReference type="AlphaFoldDB" id="A0A067CM70"/>
<name>A0A067CM70_SAPPC</name>
<dbReference type="Pfam" id="PF03092">
    <property type="entry name" value="BT1"/>
    <property type="match status" value="1"/>
</dbReference>
<feature type="transmembrane region" description="Helical" evidence="7">
    <location>
        <begin position="157"/>
        <end position="178"/>
    </location>
</feature>